<protein>
    <submittedName>
        <fullName evidence="4">HTH_48 domain-containing protein</fullName>
    </submittedName>
</protein>
<dbReference type="EMBL" id="UZAH01028520">
    <property type="protein sequence ID" value="VDP00691.1"/>
    <property type="molecule type" value="Genomic_DNA"/>
</dbReference>
<organism evidence="3 4">
    <name type="scientific">Heligmosomoides polygyrus</name>
    <name type="common">Parasitic roundworm</name>
    <dbReference type="NCBI Taxonomy" id="6339"/>
    <lineage>
        <taxon>Eukaryota</taxon>
        <taxon>Metazoa</taxon>
        <taxon>Ecdysozoa</taxon>
        <taxon>Nematoda</taxon>
        <taxon>Chromadorea</taxon>
        <taxon>Rhabditida</taxon>
        <taxon>Rhabditina</taxon>
        <taxon>Rhabditomorpha</taxon>
        <taxon>Strongyloidea</taxon>
        <taxon>Heligmosomidae</taxon>
        <taxon>Heligmosomoides</taxon>
    </lineage>
</organism>
<evidence type="ECO:0000313" key="4">
    <source>
        <dbReference type="WBParaSite" id="HPBE_0001476601-mRNA-1"/>
    </source>
</evidence>
<evidence type="ECO:0000313" key="3">
    <source>
        <dbReference type="Proteomes" id="UP000050761"/>
    </source>
</evidence>
<accession>A0A183G0W8</accession>
<dbReference type="GO" id="GO:0000793">
    <property type="term" value="C:condensed chromosome"/>
    <property type="evidence" value="ECO:0007669"/>
    <property type="project" value="TreeGrafter"/>
</dbReference>
<proteinExistence type="predicted"/>
<dbReference type="GO" id="GO:0000729">
    <property type="term" value="P:DNA double-strand break processing"/>
    <property type="evidence" value="ECO:0007669"/>
    <property type="project" value="TreeGrafter"/>
</dbReference>
<dbReference type="Gene3D" id="1.10.10.1450">
    <property type="match status" value="1"/>
</dbReference>
<dbReference type="GO" id="GO:0003697">
    <property type="term" value="F:single-stranded DNA binding"/>
    <property type="evidence" value="ECO:0007669"/>
    <property type="project" value="TreeGrafter"/>
</dbReference>
<dbReference type="GO" id="GO:0006303">
    <property type="term" value="P:double-strand break repair via nonhomologous end joining"/>
    <property type="evidence" value="ECO:0007669"/>
    <property type="project" value="TreeGrafter"/>
</dbReference>
<dbReference type="GO" id="GO:0035861">
    <property type="term" value="C:site of double-strand break"/>
    <property type="evidence" value="ECO:0007669"/>
    <property type="project" value="TreeGrafter"/>
</dbReference>
<evidence type="ECO:0000259" key="1">
    <source>
        <dbReference type="Pfam" id="PF17906"/>
    </source>
</evidence>
<dbReference type="GO" id="GO:0044547">
    <property type="term" value="F:DNA topoisomerase binding"/>
    <property type="evidence" value="ECO:0007669"/>
    <property type="project" value="TreeGrafter"/>
</dbReference>
<dbReference type="GO" id="GO:0042800">
    <property type="term" value="F:histone H3K4 methyltransferase activity"/>
    <property type="evidence" value="ECO:0007669"/>
    <property type="project" value="TreeGrafter"/>
</dbReference>
<dbReference type="Proteomes" id="UP000050761">
    <property type="component" value="Unassembled WGS sequence"/>
</dbReference>
<dbReference type="PANTHER" id="PTHR46060">
    <property type="entry name" value="MARINER MOS1 TRANSPOSASE-LIKE PROTEIN"/>
    <property type="match status" value="1"/>
</dbReference>
<dbReference type="InterPro" id="IPR052709">
    <property type="entry name" value="Transposase-MT_Hybrid"/>
</dbReference>
<dbReference type="InterPro" id="IPR041426">
    <property type="entry name" value="Mos1_HTH"/>
</dbReference>
<dbReference type="GO" id="GO:0003690">
    <property type="term" value="F:double-stranded DNA binding"/>
    <property type="evidence" value="ECO:0007669"/>
    <property type="project" value="TreeGrafter"/>
</dbReference>
<name>A0A183G0W8_HELPZ</name>
<evidence type="ECO:0000313" key="2">
    <source>
        <dbReference type="EMBL" id="VDP00691.1"/>
    </source>
</evidence>
<feature type="domain" description="Mos1 transposase HTH" evidence="1">
    <location>
        <begin position="12"/>
        <end position="58"/>
    </location>
</feature>
<dbReference type="GO" id="GO:0031297">
    <property type="term" value="P:replication fork processing"/>
    <property type="evidence" value="ECO:0007669"/>
    <property type="project" value="TreeGrafter"/>
</dbReference>
<accession>A0A3P7ZM17</accession>
<dbReference type="PANTHER" id="PTHR46060:SF2">
    <property type="entry name" value="HISTONE-LYSINE N-METHYLTRANSFERASE SETMAR"/>
    <property type="match status" value="1"/>
</dbReference>
<reference evidence="2 3" key="1">
    <citation type="submission" date="2018-11" db="EMBL/GenBank/DDBJ databases">
        <authorList>
            <consortium name="Pathogen Informatics"/>
        </authorList>
    </citation>
    <scope>NUCLEOTIDE SEQUENCE [LARGE SCALE GENOMIC DNA]</scope>
</reference>
<dbReference type="WBParaSite" id="HPBE_0001476601-mRNA-1">
    <property type="protein sequence ID" value="HPBE_0001476601-mRNA-1"/>
    <property type="gene ID" value="HPBE_0001476601"/>
</dbReference>
<dbReference type="AlphaFoldDB" id="A0A183G0W8"/>
<dbReference type="OrthoDB" id="5875589at2759"/>
<dbReference type="GO" id="GO:0000014">
    <property type="term" value="F:single-stranded DNA endodeoxyribonuclease activity"/>
    <property type="evidence" value="ECO:0007669"/>
    <property type="project" value="TreeGrafter"/>
</dbReference>
<dbReference type="GO" id="GO:0015074">
    <property type="term" value="P:DNA integration"/>
    <property type="evidence" value="ECO:0007669"/>
    <property type="project" value="TreeGrafter"/>
</dbReference>
<dbReference type="GO" id="GO:0044774">
    <property type="term" value="P:mitotic DNA integrity checkpoint signaling"/>
    <property type="evidence" value="ECO:0007669"/>
    <property type="project" value="TreeGrafter"/>
</dbReference>
<dbReference type="GO" id="GO:0005634">
    <property type="term" value="C:nucleus"/>
    <property type="evidence" value="ECO:0007669"/>
    <property type="project" value="TreeGrafter"/>
</dbReference>
<reference evidence="4" key="2">
    <citation type="submission" date="2019-09" db="UniProtKB">
        <authorList>
            <consortium name="WormBaseParasite"/>
        </authorList>
    </citation>
    <scope>IDENTIFICATION</scope>
</reference>
<dbReference type="Pfam" id="PF17906">
    <property type="entry name" value="HTH_48"/>
    <property type="match status" value="1"/>
</dbReference>
<dbReference type="GO" id="GO:0046975">
    <property type="term" value="F:histone H3K36 methyltransferase activity"/>
    <property type="evidence" value="ECO:0007669"/>
    <property type="project" value="TreeGrafter"/>
</dbReference>
<gene>
    <name evidence="2" type="ORF">HPBE_LOCUS14767</name>
</gene>
<sequence>MTEKMVLDCKQVRLLLLYEFKKQSSTRVVMDHICGTMGPTTVSYDTAKVWFRKFKNGDFCSEDQPLSGRSIAVNDERLLKLVQEDPRRCTP</sequence>
<keyword evidence="3" id="KW-1185">Reference proteome</keyword>